<keyword evidence="4" id="KW-0121">Carboxypeptidase</keyword>
<evidence type="ECO:0000313" key="4">
    <source>
        <dbReference type="EMBL" id="TNJ65401.1"/>
    </source>
</evidence>
<dbReference type="EMBL" id="VDCQ01000019">
    <property type="protein sequence ID" value="TNJ65401.1"/>
    <property type="molecule type" value="Genomic_DNA"/>
</dbReference>
<organism evidence="4 5">
    <name type="scientific">Paenibacillus hemerocallicola</name>
    <dbReference type="NCBI Taxonomy" id="1172614"/>
    <lineage>
        <taxon>Bacteria</taxon>
        <taxon>Bacillati</taxon>
        <taxon>Bacillota</taxon>
        <taxon>Bacilli</taxon>
        <taxon>Bacillales</taxon>
        <taxon>Paenibacillaceae</taxon>
        <taxon>Paenibacillus</taxon>
    </lineage>
</organism>
<feature type="domain" description="D-alanyl-D-alanine carboxypeptidase-like core" evidence="3">
    <location>
        <begin position="173"/>
        <end position="301"/>
    </location>
</feature>
<evidence type="ECO:0000259" key="3">
    <source>
        <dbReference type="Pfam" id="PF02557"/>
    </source>
</evidence>
<keyword evidence="4" id="KW-0645">Protease</keyword>
<sequence>MKRYFNRTAAALLLAGCLVGLSACAGEEAAPADTKPAGETGTPSGSTGTNAGSGGGGASNQTPPPKTGESGASSGSSSGTGTAPGSSSGASPGTSPGASSGASSGNAGKSNDGATGTGSKPAANDGKTVQVVAKPADIAVLVNKTNKLPDNFKPDDLVEPNIPFIFKEKSDKRLMRKEAAGALEKLVAAAKKDDISLAGVSGYRSQSTQKTLFENYAKKDGEEAARKYSAVPGHSEHQTGLAMDVSGSDGKCAASDCFAGTKEAKWLAEHAAEHGFIIRYPKGKEDITGYQYEPWHLRYVGTKAAKEIMEKGVTLEEYMSSAIPVSK</sequence>
<feature type="signal peptide" evidence="2">
    <location>
        <begin position="1"/>
        <end position="25"/>
    </location>
</feature>
<proteinExistence type="predicted"/>
<keyword evidence="2" id="KW-0732">Signal</keyword>
<dbReference type="AlphaFoldDB" id="A0A5C4T8Q1"/>
<dbReference type="PROSITE" id="PS51257">
    <property type="entry name" value="PROKAR_LIPOPROTEIN"/>
    <property type="match status" value="1"/>
</dbReference>
<feature type="compositionally biased region" description="Polar residues" evidence="1">
    <location>
        <begin position="106"/>
        <end position="118"/>
    </location>
</feature>
<keyword evidence="5" id="KW-1185">Reference proteome</keyword>
<dbReference type="Pfam" id="PF02557">
    <property type="entry name" value="VanY"/>
    <property type="match status" value="1"/>
</dbReference>
<dbReference type="InterPro" id="IPR009045">
    <property type="entry name" value="Zn_M74/Hedgehog-like"/>
</dbReference>
<name>A0A5C4T8Q1_9BACL</name>
<evidence type="ECO:0000313" key="5">
    <source>
        <dbReference type="Proteomes" id="UP000307943"/>
    </source>
</evidence>
<evidence type="ECO:0000256" key="2">
    <source>
        <dbReference type="SAM" id="SignalP"/>
    </source>
</evidence>
<reference evidence="4 5" key="1">
    <citation type="submission" date="2019-05" db="EMBL/GenBank/DDBJ databases">
        <title>We sequenced the genome of Paenibacillus hemerocallicola KCTC 33185 for further insight into its adaptation and study the phylogeny of Paenibacillus.</title>
        <authorList>
            <person name="Narsing Rao M.P."/>
        </authorList>
    </citation>
    <scope>NUCLEOTIDE SEQUENCE [LARGE SCALE GENOMIC DNA]</scope>
    <source>
        <strain evidence="4 5">KCTC 33185</strain>
    </source>
</reference>
<dbReference type="PANTHER" id="PTHR34385:SF1">
    <property type="entry name" value="PEPTIDOGLYCAN L-ALANYL-D-GLUTAMATE ENDOPEPTIDASE CWLK"/>
    <property type="match status" value="1"/>
</dbReference>
<dbReference type="OrthoDB" id="9792074at2"/>
<dbReference type="SUPFAM" id="SSF55166">
    <property type="entry name" value="Hedgehog/DD-peptidase"/>
    <property type="match status" value="1"/>
</dbReference>
<feature type="chain" id="PRO_5039323740" evidence="2">
    <location>
        <begin position="26"/>
        <end position="327"/>
    </location>
</feature>
<dbReference type="PANTHER" id="PTHR34385">
    <property type="entry name" value="D-ALANYL-D-ALANINE CARBOXYPEPTIDASE"/>
    <property type="match status" value="1"/>
</dbReference>
<dbReference type="InterPro" id="IPR058193">
    <property type="entry name" value="VanY/YodJ_core_dom"/>
</dbReference>
<dbReference type="GO" id="GO:0006508">
    <property type="term" value="P:proteolysis"/>
    <property type="evidence" value="ECO:0007669"/>
    <property type="project" value="InterPro"/>
</dbReference>
<dbReference type="Proteomes" id="UP000307943">
    <property type="component" value="Unassembled WGS sequence"/>
</dbReference>
<feature type="region of interest" description="Disordered" evidence="1">
    <location>
        <begin position="29"/>
        <end position="128"/>
    </location>
</feature>
<feature type="compositionally biased region" description="Low complexity" evidence="1">
    <location>
        <begin position="70"/>
        <end position="105"/>
    </location>
</feature>
<dbReference type="InterPro" id="IPR003709">
    <property type="entry name" value="VanY-like_core_dom"/>
</dbReference>
<dbReference type="RefSeq" id="WP_139603094.1">
    <property type="nucleotide sequence ID" value="NZ_VDCQ01000019.1"/>
</dbReference>
<gene>
    <name evidence="4" type="ORF">FE784_15390</name>
</gene>
<dbReference type="CDD" id="cd14852">
    <property type="entry name" value="LD-carboxypeptidase"/>
    <property type="match status" value="1"/>
</dbReference>
<dbReference type="InterPro" id="IPR052179">
    <property type="entry name" value="DD-CPase-like"/>
</dbReference>
<protein>
    <submittedName>
        <fullName evidence="4">D-alanyl-D-alanine carboxypeptidase family protein</fullName>
    </submittedName>
</protein>
<keyword evidence="4" id="KW-0378">Hydrolase</keyword>
<evidence type="ECO:0000256" key="1">
    <source>
        <dbReference type="SAM" id="MobiDB-lite"/>
    </source>
</evidence>
<feature type="compositionally biased region" description="Low complexity" evidence="1">
    <location>
        <begin position="37"/>
        <end position="50"/>
    </location>
</feature>
<comment type="caution">
    <text evidence="4">The sequence shown here is derived from an EMBL/GenBank/DDBJ whole genome shotgun (WGS) entry which is preliminary data.</text>
</comment>
<dbReference type="Gene3D" id="3.30.1380.10">
    <property type="match status" value="1"/>
</dbReference>
<dbReference type="GO" id="GO:0004180">
    <property type="term" value="F:carboxypeptidase activity"/>
    <property type="evidence" value="ECO:0007669"/>
    <property type="project" value="UniProtKB-KW"/>
</dbReference>
<accession>A0A5C4T8Q1</accession>